<evidence type="ECO:0000256" key="1">
    <source>
        <dbReference type="SAM" id="Coils"/>
    </source>
</evidence>
<dbReference type="InterPro" id="IPR045493">
    <property type="entry name" value="DUF6435"/>
</dbReference>
<protein>
    <submittedName>
        <fullName evidence="2">DUF6435 family protein</fullName>
    </submittedName>
</protein>
<keyword evidence="3" id="KW-1185">Reference proteome</keyword>
<organism evidence="2 3">
    <name type="scientific">Cellvibrio fontiphilus</name>
    <dbReference type="NCBI Taxonomy" id="1815559"/>
    <lineage>
        <taxon>Bacteria</taxon>
        <taxon>Pseudomonadati</taxon>
        <taxon>Pseudomonadota</taxon>
        <taxon>Gammaproteobacteria</taxon>
        <taxon>Cellvibrionales</taxon>
        <taxon>Cellvibrionaceae</taxon>
        <taxon>Cellvibrio</taxon>
    </lineage>
</organism>
<reference evidence="3" key="1">
    <citation type="journal article" date="2019" name="Int. J. Syst. Evol. Microbiol.">
        <title>The Global Catalogue of Microorganisms (GCM) 10K type strain sequencing project: providing services to taxonomists for standard genome sequencing and annotation.</title>
        <authorList>
            <consortium name="The Broad Institute Genomics Platform"/>
            <consortium name="The Broad Institute Genome Sequencing Center for Infectious Disease"/>
            <person name="Wu L."/>
            <person name="Ma J."/>
        </authorList>
    </citation>
    <scope>NUCLEOTIDE SEQUENCE [LARGE SCALE GENOMIC DNA]</scope>
    <source>
        <strain evidence="3">KCTC 52237</strain>
    </source>
</reference>
<sequence>MFSFLRPNPLKSYRKQYGELLEAAMQAQRRGDIRGYSSLTEQAEEVAAKIEALEKQAAESGT</sequence>
<comment type="caution">
    <text evidence="2">The sequence shown here is derived from an EMBL/GenBank/DDBJ whole genome shotgun (WGS) entry which is preliminary data.</text>
</comment>
<feature type="coiled-coil region" evidence="1">
    <location>
        <begin position="10"/>
        <end position="56"/>
    </location>
</feature>
<proteinExistence type="predicted"/>
<keyword evidence="1" id="KW-0175">Coiled coil</keyword>
<dbReference type="RefSeq" id="WP_378116433.1">
    <property type="nucleotide sequence ID" value="NZ_JBHRTF010000002.1"/>
</dbReference>
<gene>
    <name evidence="2" type="ORF">ACFODX_04370</name>
</gene>
<evidence type="ECO:0000313" key="3">
    <source>
        <dbReference type="Proteomes" id="UP001595555"/>
    </source>
</evidence>
<accession>A0ABV7FEH0</accession>
<evidence type="ECO:0000313" key="2">
    <source>
        <dbReference type="EMBL" id="MFC3114782.1"/>
    </source>
</evidence>
<dbReference type="NCBIfam" id="NF033487">
    <property type="entry name" value="Lacal_2735_fam"/>
    <property type="match status" value="1"/>
</dbReference>
<dbReference type="EMBL" id="JBHRTF010000002">
    <property type="protein sequence ID" value="MFC3114782.1"/>
    <property type="molecule type" value="Genomic_DNA"/>
</dbReference>
<dbReference type="Pfam" id="PF20027">
    <property type="entry name" value="DUF6435"/>
    <property type="match status" value="1"/>
</dbReference>
<dbReference type="Proteomes" id="UP001595555">
    <property type="component" value="Unassembled WGS sequence"/>
</dbReference>
<name>A0ABV7FEH0_9GAMM</name>